<keyword evidence="3" id="KW-0964">Secreted</keyword>
<feature type="signal peptide" evidence="7">
    <location>
        <begin position="1"/>
        <end position="24"/>
    </location>
</feature>
<dbReference type="RefSeq" id="WP_090097149.1">
    <property type="nucleotide sequence ID" value="NZ_FNIX01000003.1"/>
</dbReference>
<dbReference type="GO" id="GO:0005576">
    <property type="term" value="C:extracellular region"/>
    <property type="evidence" value="ECO:0007669"/>
    <property type="project" value="UniProtKB-SubCell"/>
</dbReference>
<keyword evidence="6" id="KW-1015">Disulfide bond</keyword>
<protein>
    <submittedName>
        <fullName evidence="9">Subtilisin inhibitor-like</fullName>
    </submittedName>
</protein>
<proteinExistence type="inferred from homology"/>
<evidence type="ECO:0000256" key="5">
    <source>
        <dbReference type="ARBA" id="ARBA00022900"/>
    </source>
</evidence>
<dbReference type="GO" id="GO:0004867">
    <property type="term" value="F:serine-type endopeptidase inhibitor activity"/>
    <property type="evidence" value="ECO:0007669"/>
    <property type="project" value="UniProtKB-KW"/>
</dbReference>
<dbReference type="SUPFAM" id="SSF55399">
    <property type="entry name" value="Subtilisin inhibitor"/>
    <property type="match status" value="1"/>
</dbReference>
<gene>
    <name evidence="9" type="ORF">SAMN05421507_103465</name>
</gene>
<dbReference type="Gene3D" id="3.30.350.10">
    <property type="entry name" value="Subtilisin inhibitor-like"/>
    <property type="match status" value="1"/>
</dbReference>
<evidence type="ECO:0000256" key="2">
    <source>
        <dbReference type="ARBA" id="ARBA00010472"/>
    </source>
</evidence>
<dbReference type="InterPro" id="IPR036819">
    <property type="entry name" value="Subtilisin_inhibitor-like_sf"/>
</dbReference>
<organism evidence="9 10">
    <name type="scientific">Lentzea jiangxiensis</name>
    <dbReference type="NCBI Taxonomy" id="641025"/>
    <lineage>
        <taxon>Bacteria</taxon>
        <taxon>Bacillati</taxon>
        <taxon>Actinomycetota</taxon>
        <taxon>Actinomycetes</taxon>
        <taxon>Pseudonocardiales</taxon>
        <taxon>Pseudonocardiaceae</taxon>
        <taxon>Lentzea</taxon>
    </lineage>
</organism>
<reference evidence="10" key="1">
    <citation type="submission" date="2016-10" db="EMBL/GenBank/DDBJ databases">
        <authorList>
            <person name="Varghese N."/>
            <person name="Submissions S."/>
        </authorList>
    </citation>
    <scope>NUCLEOTIDE SEQUENCE [LARGE SCALE GENOMIC DNA]</scope>
    <source>
        <strain evidence="10">CGMCC 4.6609</strain>
    </source>
</reference>
<name>A0A1H0LV92_9PSEU</name>
<keyword evidence="4" id="KW-0646">Protease inhibitor</keyword>
<evidence type="ECO:0000313" key="9">
    <source>
        <dbReference type="EMBL" id="SDO72023.1"/>
    </source>
</evidence>
<evidence type="ECO:0000313" key="10">
    <source>
        <dbReference type="Proteomes" id="UP000199691"/>
    </source>
</evidence>
<keyword evidence="5" id="KW-0722">Serine protease inhibitor</keyword>
<feature type="domain" description="Subtilisin inhibitor" evidence="8">
    <location>
        <begin position="36"/>
        <end position="119"/>
    </location>
</feature>
<keyword evidence="7" id="KW-0732">Signal</keyword>
<evidence type="ECO:0000256" key="4">
    <source>
        <dbReference type="ARBA" id="ARBA00022690"/>
    </source>
</evidence>
<sequence>MSGRICAFVALLVSLFAFAGTAQAAPSAPPAQRGTALILSAQYSDFDGNAVKATVLTCGRGDQHPRGALACATLASADADLQAMQADGRACTFHYAPVEVRMFGFWRGAPVNEVHTYPNSCVMLAHTGALFDF</sequence>
<dbReference type="OrthoDB" id="4567948at2"/>
<evidence type="ECO:0000256" key="6">
    <source>
        <dbReference type="ARBA" id="ARBA00023157"/>
    </source>
</evidence>
<keyword evidence="10" id="KW-1185">Reference proteome</keyword>
<evidence type="ECO:0000256" key="1">
    <source>
        <dbReference type="ARBA" id="ARBA00004613"/>
    </source>
</evidence>
<feature type="chain" id="PRO_5011529768" evidence="7">
    <location>
        <begin position="25"/>
        <end position="133"/>
    </location>
</feature>
<comment type="subcellular location">
    <subcellularLocation>
        <location evidence="1">Secreted</location>
    </subcellularLocation>
</comment>
<comment type="similarity">
    <text evidence="2">Belongs to the protease inhibitor I16 (SSI) family.</text>
</comment>
<evidence type="ECO:0000259" key="8">
    <source>
        <dbReference type="Pfam" id="PF00720"/>
    </source>
</evidence>
<dbReference type="Proteomes" id="UP000199691">
    <property type="component" value="Unassembled WGS sequence"/>
</dbReference>
<dbReference type="InterPro" id="IPR023549">
    <property type="entry name" value="Subtilisin_inhibitor"/>
</dbReference>
<evidence type="ECO:0000256" key="7">
    <source>
        <dbReference type="SAM" id="SignalP"/>
    </source>
</evidence>
<dbReference type="AlphaFoldDB" id="A0A1H0LV92"/>
<dbReference type="STRING" id="641025.SAMN05421507_103465"/>
<accession>A0A1H0LV92</accession>
<evidence type="ECO:0000256" key="3">
    <source>
        <dbReference type="ARBA" id="ARBA00022525"/>
    </source>
</evidence>
<dbReference type="Pfam" id="PF00720">
    <property type="entry name" value="SSI"/>
    <property type="match status" value="1"/>
</dbReference>
<dbReference type="EMBL" id="FNIX01000003">
    <property type="protein sequence ID" value="SDO72023.1"/>
    <property type="molecule type" value="Genomic_DNA"/>
</dbReference>